<evidence type="ECO:0000256" key="2">
    <source>
        <dbReference type="SAM" id="Phobius"/>
    </source>
</evidence>
<protein>
    <submittedName>
        <fullName evidence="3">Uncharacterized protein</fullName>
    </submittedName>
</protein>
<keyword evidence="2" id="KW-0812">Transmembrane</keyword>
<evidence type="ECO:0000313" key="4">
    <source>
        <dbReference type="Proteomes" id="UP000594263"/>
    </source>
</evidence>
<reference evidence="3" key="1">
    <citation type="submission" date="2021-01" db="UniProtKB">
        <authorList>
            <consortium name="EnsemblPlants"/>
        </authorList>
    </citation>
    <scope>IDENTIFICATION</scope>
</reference>
<feature type="transmembrane region" description="Helical" evidence="2">
    <location>
        <begin position="202"/>
        <end position="224"/>
    </location>
</feature>
<keyword evidence="4" id="KW-1185">Reference proteome</keyword>
<feature type="transmembrane region" description="Helical" evidence="2">
    <location>
        <begin position="276"/>
        <end position="295"/>
    </location>
</feature>
<dbReference type="Proteomes" id="UP000594263">
    <property type="component" value="Unplaced"/>
</dbReference>
<accession>A0A7N0VJW7</accession>
<proteinExistence type="predicted"/>
<sequence length="327" mass="36152">MVRDTSIQMSDLQTIKQHSTMHGASSNVFLASDKNLKTSGHVRVNGCQELARETILFGNKNNSNLLRDKDPTNSYIPHQRLTQSPVSLPSLPLPPPPPSRTAASSVPRSSGVVIYLLWRYVYCSDYVGNVVLLHRFCILKVYAQIRLYVAQWSHACLDLGHVMGVFRGNSSPHFTQLLSSMMAAVYPVCVFKVTTENARTTIYNLMVGETVFGTAICVLLAQALTQGHSLISTFPIVMWRYILSIAIGVMVGLASGKFINCILDSVCCCLIPCQRYVDFFALCAGLPVGTLFAILAMWFNITLNSPLAIFSSIVAFFYVKPTQSPRR</sequence>
<feature type="transmembrane region" description="Helical" evidence="2">
    <location>
        <begin position="301"/>
        <end position="319"/>
    </location>
</feature>
<keyword evidence="2" id="KW-0472">Membrane</keyword>
<feature type="region of interest" description="Disordered" evidence="1">
    <location>
        <begin position="84"/>
        <end position="105"/>
    </location>
</feature>
<evidence type="ECO:0000256" key="1">
    <source>
        <dbReference type="SAM" id="MobiDB-lite"/>
    </source>
</evidence>
<dbReference type="Gramene" id="Kaladp1205s0005.1.v1.1">
    <property type="protein sequence ID" value="Kaladp1205s0005.1.v1.1"/>
    <property type="gene ID" value="Kaladp1205s0005.v1.1"/>
</dbReference>
<dbReference type="AlphaFoldDB" id="A0A7N0VJW7"/>
<feature type="transmembrane region" description="Helical" evidence="2">
    <location>
        <begin position="236"/>
        <end position="255"/>
    </location>
</feature>
<keyword evidence="2" id="KW-1133">Transmembrane helix</keyword>
<organism evidence="3 4">
    <name type="scientific">Kalanchoe fedtschenkoi</name>
    <name type="common">Lavender scallops</name>
    <name type="synonym">South American air plant</name>
    <dbReference type="NCBI Taxonomy" id="63787"/>
    <lineage>
        <taxon>Eukaryota</taxon>
        <taxon>Viridiplantae</taxon>
        <taxon>Streptophyta</taxon>
        <taxon>Embryophyta</taxon>
        <taxon>Tracheophyta</taxon>
        <taxon>Spermatophyta</taxon>
        <taxon>Magnoliopsida</taxon>
        <taxon>eudicotyledons</taxon>
        <taxon>Gunneridae</taxon>
        <taxon>Pentapetalae</taxon>
        <taxon>Saxifragales</taxon>
        <taxon>Crassulaceae</taxon>
        <taxon>Kalanchoe</taxon>
    </lineage>
</organism>
<name>A0A7N0VJW7_KALFE</name>
<dbReference type="EnsemblPlants" id="Kaladp1205s0005.1.v1.1">
    <property type="protein sequence ID" value="Kaladp1205s0005.1.v1.1"/>
    <property type="gene ID" value="Kaladp1205s0005.v1.1"/>
</dbReference>
<evidence type="ECO:0000313" key="3">
    <source>
        <dbReference type="EnsemblPlants" id="Kaladp1205s0005.1.v1.1"/>
    </source>
</evidence>